<evidence type="ECO:0000313" key="2">
    <source>
        <dbReference type="EMBL" id="QZT32532.1"/>
    </source>
</evidence>
<dbReference type="Proteomes" id="UP000825179">
    <property type="component" value="Chromosome"/>
</dbReference>
<dbReference type="EMBL" id="AFCE01000099">
    <property type="protein sequence ID" value="EGL83528.1"/>
    <property type="molecule type" value="Genomic_DNA"/>
</dbReference>
<dbReference type="OrthoDB" id="9881905at2"/>
<dbReference type="KEGG" id="cthu:HUR95_08915"/>
<evidence type="ECO:0000313" key="4">
    <source>
        <dbReference type="Proteomes" id="UP000825179"/>
    </source>
</evidence>
<dbReference type="Proteomes" id="UP000010716">
    <property type="component" value="Unassembled WGS sequence"/>
</dbReference>
<gene>
    <name evidence="1" type="ORF">CathTA2_0924</name>
    <name evidence="2" type="ORF">HUR95_08915</name>
</gene>
<reference evidence="2 4" key="2">
    <citation type="journal article" date="2020" name="Extremophiles">
        <title>Genomic analysis of Caldalkalibacillus thermarum TA2.A1 reveals aerobic alkaliphilic metabolism and evolutionary hallmarks linking alkaliphilic bacteria and plant life.</title>
        <authorList>
            <person name="de Jong S.I."/>
            <person name="van den Broek M.A."/>
            <person name="Merkel A.Y."/>
            <person name="de la Torre Cortes P."/>
            <person name="Kalamorz F."/>
            <person name="Cook G.M."/>
            <person name="van Loosdrecht M.C.M."/>
            <person name="McMillan D.G.G."/>
        </authorList>
    </citation>
    <scope>NUCLEOTIDE SEQUENCE [LARGE SCALE GENOMIC DNA]</scope>
    <source>
        <strain evidence="2 4">TA2.A1</strain>
    </source>
</reference>
<evidence type="ECO:0000313" key="3">
    <source>
        <dbReference type="Proteomes" id="UP000010716"/>
    </source>
</evidence>
<dbReference type="RefSeq" id="WP_007503558.1">
    <property type="nucleotide sequence ID" value="NZ_AFCE01000099.1"/>
</dbReference>
<reference evidence="2" key="3">
    <citation type="submission" date="2021-08" db="EMBL/GenBank/DDBJ databases">
        <authorList>
            <person name="de Jong S."/>
            <person name="van den Broek M."/>
            <person name="Merkel A."/>
            <person name="de la Torre Cortes P."/>
            <person name="Kalamorz F."/>
            <person name="Cook G."/>
            <person name="van Loosdrecht M."/>
            <person name="McMillan D."/>
        </authorList>
    </citation>
    <scope>NUCLEOTIDE SEQUENCE</scope>
    <source>
        <strain evidence="2">TA2.A1</strain>
    </source>
</reference>
<keyword evidence="4" id="KW-1185">Reference proteome</keyword>
<reference evidence="1 3" key="1">
    <citation type="journal article" date="2011" name="J. Bacteriol.">
        <title>Draft genome sequence of the thermoalkaliphilic Caldalkalibacillus thermarum strain TA2.A1.</title>
        <authorList>
            <person name="Kalamorz F."/>
            <person name="Keis S."/>
            <person name="McMillan D.G."/>
            <person name="Olsson K."/>
            <person name="Stanton J.A."/>
            <person name="Stockwell P."/>
            <person name="Black M.A."/>
            <person name="Klingeman D.M."/>
            <person name="Land M.L."/>
            <person name="Han C.S."/>
            <person name="Martin S.L."/>
            <person name="Becher S.A."/>
            <person name="Peddie C.J."/>
            <person name="Morgan H.W."/>
            <person name="Matthies D."/>
            <person name="Preiss L."/>
            <person name="Meier T."/>
            <person name="Brown S.D."/>
            <person name="Cook G.M."/>
        </authorList>
    </citation>
    <scope>NUCLEOTIDE SEQUENCE [LARGE SCALE GENOMIC DNA]</scope>
    <source>
        <strain evidence="1 3">TA2.A1</strain>
    </source>
</reference>
<sequence>MDREMLLFQTRQDFIDLHQALHRGETVTVERYDRITRELMKMDQDNFELMLKFSEQTEGIKMHQMWETISAYIDQLKKKGDWRKHKETQLSWRDGVLFVNGKAARPF</sequence>
<dbReference type="AlphaFoldDB" id="F5L561"/>
<name>F5L561_CALTT</name>
<evidence type="ECO:0000313" key="1">
    <source>
        <dbReference type="EMBL" id="EGL83528.1"/>
    </source>
</evidence>
<protein>
    <submittedName>
        <fullName evidence="1">Uncharacterized protein</fullName>
    </submittedName>
</protein>
<organism evidence="1 3">
    <name type="scientific">Caldalkalibacillus thermarum (strain TA2.A1)</name>
    <dbReference type="NCBI Taxonomy" id="986075"/>
    <lineage>
        <taxon>Bacteria</taxon>
        <taxon>Bacillati</taxon>
        <taxon>Bacillota</taxon>
        <taxon>Bacilli</taxon>
        <taxon>Bacillales</taxon>
        <taxon>Bacillaceae</taxon>
        <taxon>Caldalkalibacillus</taxon>
    </lineage>
</organism>
<accession>F5L561</accession>
<proteinExistence type="predicted"/>
<dbReference type="EMBL" id="CP082237">
    <property type="protein sequence ID" value="QZT32532.1"/>
    <property type="molecule type" value="Genomic_DNA"/>
</dbReference>